<dbReference type="GO" id="GO:0003735">
    <property type="term" value="F:structural constituent of ribosome"/>
    <property type="evidence" value="ECO:0007669"/>
    <property type="project" value="TreeGrafter"/>
</dbReference>
<evidence type="ECO:0000256" key="2">
    <source>
        <dbReference type="ARBA" id="ARBA00044129"/>
    </source>
</evidence>
<dbReference type="InterPro" id="IPR036164">
    <property type="entry name" value="bL21-like_sf"/>
</dbReference>
<protein>
    <recommendedName>
        <fullName evidence="2">Large ribosomal subunit protein bL21m</fullName>
    </recommendedName>
</protein>
<evidence type="ECO:0000313" key="5">
    <source>
        <dbReference type="Proteomes" id="UP001165740"/>
    </source>
</evidence>
<dbReference type="EnsemblMetazoa" id="BGLB002873-RB">
    <property type="protein sequence ID" value="BGLB002873-PB"/>
    <property type="gene ID" value="BGLB002873"/>
</dbReference>
<dbReference type="PANTHER" id="PTHR21349">
    <property type="entry name" value="50S RIBOSOMAL PROTEIN L21"/>
    <property type="match status" value="1"/>
</dbReference>
<sequence length="249" mass="27719">MNKDTAMAAKTCIFGLLKPFLQSCSLSKNCCGARNLSSVAGNYLRAHIGVVGLCSHYGNGHVLSQQSSPVYHSYRCKSIQLADSTTSWAMGVCGIEELEDFVPLTDPELQKGVAERVNTSIELGEAGRLFAVVYIRGMQHKVTAGDIIAVRLNFPPNVGDRIRLEKVLAVGGKDFTLFGQPMLSRDVVRVDATVVEKTLSHSRIWRVYQKRKSFQRFHLFRELYTMLVINSIQVGKLPVEAQEQIDEKK</sequence>
<evidence type="ECO:0000313" key="3">
    <source>
        <dbReference type="EnsemblMetazoa" id="BGLB002873-PB"/>
    </source>
</evidence>
<dbReference type="GO" id="GO:0005762">
    <property type="term" value="C:mitochondrial large ribosomal subunit"/>
    <property type="evidence" value="ECO:0007669"/>
    <property type="project" value="TreeGrafter"/>
</dbReference>
<keyword evidence="5" id="KW-1185">Reference proteome</keyword>
<dbReference type="VEuPathDB" id="VectorBase:BGLAX_043582"/>
<dbReference type="OrthoDB" id="5994at2759"/>
<keyword evidence="6" id="KW-0687">Ribonucleoprotein</keyword>
<proteinExistence type="inferred from homology"/>
<dbReference type="Proteomes" id="UP001165740">
    <property type="component" value="Chromosome 6"/>
</dbReference>
<evidence type="ECO:0000256" key="1">
    <source>
        <dbReference type="ARBA" id="ARBA00008563"/>
    </source>
</evidence>
<evidence type="ECO:0000313" key="4">
    <source>
        <dbReference type="Proteomes" id="UP000076420"/>
    </source>
</evidence>
<dbReference type="Proteomes" id="UP000076420">
    <property type="component" value="Unassembled WGS sequence"/>
</dbReference>
<evidence type="ECO:0000313" key="6">
    <source>
        <dbReference type="RefSeq" id="XP_013068697.1"/>
    </source>
</evidence>
<dbReference type="AlphaFoldDB" id="A0A2C9JI66"/>
<dbReference type="GeneID" id="106056466"/>
<reference evidence="3" key="1">
    <citation type="submission" date="2021-01" db="UniProtKB">
        <authorList>
            <consortium name="EnsemblMetazoa"/>
        </authorList>
    </citation>
    <scope>IDENTIFICATION</scope>
    <source>
        <strain evidence="3">BB02</strain>
    </source>
</reference>
<organism evidence="3 4">
    <name type="scientific">Biomphalaria glabrata</name>
    <name type="common">Bloodfluke planorb</name>
    <name type="synonym">Freshwater snail</name>
    <dbReference type="NCBI Taxonomy" id="6526"/>
    <lineage>
        <taxon>Eukaryota</taxon>
        <taxon>Metazoa</taxon>
        <taxon>Spiralia</taxon>
        <taxon>Lophotrochozoa</taxon>
        <taxon>Mollusca</taxon>
        <taxon>Gastropoda</taxon>
        <taxon>Heterobranchia</taxon>
        <taxon>Euthyneura</taxon>
        <taxon>Panpulmonata</taxon>
        <taxon>Hygrophila</taxon>
        <taxon>Lymnaeoidea</taxon>
        <taxon>Planorbidae</taxon>
        <taxon>Biomphalaria</taxon>
    </lineage>
</organism>
<comment type="similarity">
    <text evidence="1">Belongs to the bacterial ribosomal protein bL21 family.</text>
</comment>
<dbReference type="OMA" id="RCKSIQL"/>
<name>A0A2C9JI66_BIOGL</name>
<dbReference type="Pfam" id="PF00829">
    <property type="entry name" value="Ribosomal_L21p"/>
    <property type="match status" value="1"/>
</dbReference>
<dbReference type="KEGG" id="bgt:106056466"/>
<dbReference type="InterPro" id="IPR028909">
    <property type="entry name" value="bL21-like"/>
</dbReference>
<dbReference type="SUPFAM" id="SSF141091">
    <property type="entry name" value="L21p-like"/>
    <property type="match status" value="1"/>
</dbReference>
<dbReference type="RefSeq" id="XP_013068697.1">
    <property type="nucleotide sequence ID" value="XM_013213243.2"/>
</dbReference>
<dbReference type="PANTHER" id="PTHR21349:SF0">
    <property type="entry name" value="LARGE RIBOSOMAL SUBUNIT PROTEIN BL21M"/>
    <property type="match status" value="1"/>
</dbReference>
<dbReference type="STRING" id="6526.A0A2C9JI66"/>
<keyword evidence="6" id="KW-0689">Ribosomal protein</keyword>
<accession>A0A2C9JI66</accession>
<dbReference type="VEuPathDB" id="VectorBase:BGLB002873"/>
<reference evidence="6" key="2">
    <citation type="submission" date="2025-04" db="UniProtKB">
        <authorList>
            <consortium name="RefSeq"/>
        </authorList>
    </citation>
    <scope>IDENTIFICATION</scope>
</reference>
<gene>
    <name evidence="3" type="primary">106056466</name>
    <name evidence="6" type="synonym">LOC106056466</name>
</gene>